<dbReference type="GO" id="GO:0006406">
    <property type="term" value="P:mRNA export from nucleus"/>
    <property type="evidence" value="ECO:0007669"/>
    <property type="project" value="InterPro"/>
</dbReference>
<dbReference type="Gene3D" id="2.130.10.10">
    <property type="entry name" value="YVTN repeat-like/Quinoprotein amine dehydrogenase"/>
    <property type="match status" value="2"/>
</dbReference>
<feature type="repeat" description="WD" evidence="4">
    <location>
        <begin position="203"/>
        <end position="235"/>
    </location>
</feature>
<dbReference type="PANTHER" id="PTHR22839:SF0">
    <property type="entry name" value="THO COMPLEX SUBUNIT 3"/>
    <property type="match status" value="1"/>
</dbReference>
<dbReference type="InterPro" id="IPR001680">
    <property type="entry name" value="WD40_rpt"/>
</dbReference>
<dbReference type="Proteomes" id="UP000000709">
    <property type="component" value="Unassembled WGS sequence"/>
</dbReference>
<name>G3ANI0_SPAPN</name>
<accession>G3ANI0</accession>
<evidence type="ECO:0000256" key="4">
    <source>
        <dbReference type="PROSITE-ProRule" id="PRU00221"/>
    </source>
</evidence>
<dbReference type="PANTHER" id="PTHR22839">
    <property type="entry name" value="THO COMPLEX SUBUNIT 3 THO3"/>
    <property type="match status" value="1"/>
</dbReference>
<dbReference type="OrthoDB" id="340259at2759"/>
<dbReference type="eggNOG" id="KOG1407">
    <property type="taxonomic scope" value="Eukaryota"/>
</dbReference>
<dbReference type="GeneID" id="18870216"/>
<evidence type="ECO:0000313" key="5">
    <source>
        <dbReference type="EMBL" id="EGW31969.1"/>
    </source>
</evidence>
<dbReference type="STRING" id="619300.G3ANI0"/>
<dbReference type="HOGENOM" id="CLU_071878_0_0_1"/>
<dbReference type="SMART" id="SM00320">
    <property type="entry name" value="WD40"/>
    <property type="match status" value="5"/>
</dbReference>
<dbReference type="KEGG" id="spaa:SPAPADRAFT_139540"/>
<dbReference type="InterPro" id="IPR040132">
    <property type="entry name" value="Tex1/THOC3"/>
</dbReference>
<sequence length="336" mass="37461">MSTSNKDFFKRFISVPVKDKPLSGYTSSSTEIIEISINECGTRLVASRTDKSIRIWKCTSDRLLDPIIIEDAHNRSVECISWDPKTEYTFATVGRDECIKIWRGNTGTLERTIKIAAGASLKLVRYSYDGELLLAVDRESNVYVYSAGQNYKLVNEFQVSEYVYDLRWFNSKHKFFICALHDGTLPVYEVSEDGTESKLRTTLTGHRSSATTVSISPRGNYIAVGASEGVVSIWDCSTMLNEKVLTSIDESVAHIDSSRDGAYVAVSYDSGSNSMVYESDSGELVYEIPNSMSGQTTFSKVCWFPNKTAFAYSSDLGTTLVYMKKSDRIGGGRKLK</sequence>
<dbReference type="Pfam" id="PF00400">
    <property type="entry name" value="WD40"/>
    <property type="match status" value="2"/>
</dbReference>
<evidence type="ECO:0000256" key="3">
    <source>
        <dbReference type="ARBA" id="ARBA00046343"/>
    </source>
</evidence>
<keyword evidence="1 4" id="KW-0853">WD repeat</keyword>
<dbReference type="InParanoid" id="G3ANI0"/>
<dbReference type="PROSITE" id="PS50294">
    <property type="entry name" value="WD_REPEATS_REGION"/>
    <property type="match status" value="1"/>
</dbReference>
<dbReference type="GO" id="GO:0000445">
    <property type="term" value="C:THO complex part of transcription export complex"/>
    <property type="evidence" value="ECO:0007669"/>
    <property type="project" value="TreeGrafter"/>
</dbReference>
<reference evidence="5 6" key="1">
    <citation type="journal article" date="2011" name="Proc. Natl. Acad. Sci. U.S.A.">
        <title>Comparative genomics of xylose-fermenting fungi for enhanced biofuel production.</title>
        <authorList>
            <person name="Wohlbach D.J."/>
            <person name="Kuo A."/>
            <person name="Sato T.K."/>
            <person name="Potts K.M."/>
            <person name="Salamov A.A."/>
            <person name="LaButti K.M."/>
            <person name="Sun H."/>
            <person name="Clum A."/>
            <person name="Pangilinan J.L."/>
            <person name="Lindquist E.A."/>
            <person name="Lucas S."/>
            <person name="Lapidus A."/>
            <person name="Jin M."/>
            <person name="Gunawan C."/>
            <person name="Balan V."/>
            <person name="Dale B.E."/>
            <person name="Jeffries T.W."/>
            <person name="Zinkel R."/>
            <person name="Barry K.W."/>
            <person name="Grigoriev I.V."/>
            <person name="Gasch A.P."/>
        </authorList>
    </citation>
    <scope>NUCLEOTIDE SEQUENCE [LARGE SCALE GENOMIC DNA]</scope>
    <source>
        <strain evidence="6">NRRL Y-27907 / 11-Y1</strain>
    </source>
</reference>
<evidence type="ECO:0000256" key="1">
    <source>
        <dbReference type="ARBA" id="ARBA00022574"/>
    </source>
</evidence>
<keyword evidence="2" id="KW-0677">Repeat</keyword>
<proteinExistence type="inferred from homology"/>
<feature type="repeat" description="WD" evidence="4">
    <location>
        <begin position="70"/>
        <end position="112"/>
    </location>
</feature>
<dbReference type="PROSITE" id="PS50082">
    <property type="entry name" value="WD_REPEATS_2"/>
    <property type="match status" value="3"/>
</dbReference>
<organism evidence="6">
    <name type="scientific">Spathaspora passalidarum (strain NRRL Y-27907 / 11-Y1)</name>
    <dbReference type="NCBI Taxonomy" id="619300"/>
    <lineage>
        <taxon>Eukaryota</taxon>
        <taxon>Fungi</taxon>
        <taxon>Dikarya</taxon>
        <taxon>Ascomycota</taxon>
        <taxon>Saccharomycotina</taxon>
        <taxon>Pichiomycetes</taxon>
        <taxon>Debaryomycetaceae</taxon>
        <taxon>Spathaspora</taxon>
    </lineage>
</organism>
<dbReference type="AlphaFoldDB" id="G3ANI0"/>
<dbReference type="InterPro" id="IPR015943">
    <property type="entry name" value="WD40/YVTN_repeat-like_dom_sf"/>
</dbReference>
<feature type="repeat" description="WD" evidence="4">
    <location>
        <begin position="25"/>
        <end position="66"/>
    </location>
</feature>
<dbReference type="SUPFAM" id="SSF50978">
    <property type="entry name" value="WD40 repeat-like"/>
    <property type="match status" value="1"/>
</dbReference>
<dbReference type="EMBL" id="GL996502">
    <property type="protein sequence ID" value="EGW31969.1"/>
    <property type="molecule type" value="Genomic_DNA"/>
</dbReference>
<keyword evidence="6" id="KW-1185">Reference proteome</keyword>
<comment type="similarity">
    <text evidence="3">Belongs to the THOC3 family.</text>
</comment>
<evidence type="ECO:0000256" key="2">
    <source>
        <dbReference type="ARBA" id="ARBA00022737"/>
    </source>
</evidence>
<evidence type="ECO:0000313" key="6">
    <source>
        <dbReference type="Proteomes" id="UP000000709"/>
    </source>
</evidence>
<dbReference type="RefSeq" id="XP_007375245.1">
    <property type="nucleotide sequence ID" value="XM_007375183.1"/>
</dbReference>
<dbReference type="OMA" id="WNADGRH"/>
<protein>
    <submittedName>
        <fullName evidence="5">Uncharacterized protein</fullName>
    </submittedName>
</protein>
<gene>
    <name evidence="5" type="ORF">SPAPADRAFT_139540</name>
</gene>
<dbReference type="InterPro" id="IPR036322">
    <property type="entry name" value="WD40_repeat_dom_sf"/>
</dbReference>